<gene>
    <name evidence="4" type="ORF">ACFFNY_12945</name>
</gene>
<evidence type="ECO:0000313" key="5">
    <source>
        <dbReference type="Proteomes" id="UP001589619"/>
    </source>
</evidence>
<dbReference type="InterPro" id="IPR002508">
    <property type="entry name" value="MurNAc-LAA_cat"/>
</dbReference>
<dbReference type="InterPro" id="IPR050695">
    <property type="entry name" value="N-acetylmuramoyl_amidase_3"/>
</dbReference>
<feature type="signal peptide" evidence="2">
    <location>
        <begin position="1"/>
        <end position="25"/>
    </location>
</feature>
<dbReference type="PANTHER" id="PTHR30404:SF0">
    <property type="entry name" value="N-ACETYLMURAMOYL-L-ALANINE AMIDASE AMIC"/>
    <property type="match status" value="1"/>
</dbReference>
<keyword evidence="1" id="KW-0378">Hydrolase</keyword>
<sequence>MKRCAIACLFWLALWLPLTDRTASAEPSPVAGVDVLIDVGHGGIDGGTSHGDLLEKQLNLMVGKKIYDRLNAMGIRVAINRTHDFAPSDDNDWLATRSRHLRDLAQRKLLIDALNPKLTVSIHTNWAKNPSARGPGVLYQLNQPSHILAHLLADRLNALYGTKAVPYTGNTFYLLHRSKTPAVIVEMGYISNASDREMLTGKAGQTKIAEAVASAIVDYLIAFHVH</sequence>
<dbReference type="RefSeq" id="WP_344911627.1">
    <property type="nucleotide sequence ID" value="NZ_BAAAYO010000010.1"/>
</dbReference>
<comment type="caution">
    <text evidence="4">The sequence shown here is derived from an EMBL/GenBank/DDBJ whole genome shotgun (WGS) entry which is preliminary data.</text>
</comment>
<proteinExistence type="predicted"/>
<dbReference type="PANTHER" id="PTHR30404">
    <property type="entry name" value="N-ACETYLMURAMOYL-L-ALANINE AMIDASE"/>
    <property type="match status" value="1"/>
</dbReference>
<name>A0ABV5VWC9_9BACL</name>
<reference evidence="4 5" key="1">
    <citation type="submission" date="2024-09" db="EMBL/GenBank/DDBJ databases">
        <authorList>
            <person name="Sun Q."/>
            <person name="Mori K."/>
        </authorList>
    </citation>
    <scope>NUCLEOTIDE SEQUENCE [LARGE SCALE GENOMIC DNA]</scope>
    <source>
        <strain evidence="4 5">JCM 12520</strain>
    </source>
</reference>
<evidence type="ECO:0000313" key="4">
    <source>
        <dbReference type="EMBL" id="MFB9752467.1"/>
    </source>
</evidence>
<protein>
    <submittedName>
        <fullName evidence="4">N-acetylmuramoyl-L-alanine amidase</fullName>
    </submittedName>
</protein>
<dbReference type="CDD" id="cd02696">
    <property type="entry name" value="MurNAc-LAA"/>
    <property type="match status" value="1"/>
</dbReference>
<dbReference type="Pfam" id="PF01520">
    <property type="entry name" value="Amidase_3"/>
    <property type="match status" value="1"/>
</dbReference>
<evidence type="ECO:0000256" key="1">
    <source>
        <dbReference type="ARBA" id="ARBA00022801"/>
    </source>
</evidence>
<feature type="domain" description="MurNAc-LAA" evidence="3">
    <location>
        <begin position="108"/>
        <end position="217"/>
    </location>
</feature>
<dbReference type="SMART" id="SM00646">
    <property type="entry name" value="Ami_3"/>
    <property type="match status" value="1"/>
</dbReference>
<dbReference type="SUPFAM" id="SSF53187">
    <property type="entry name" value="Zn-dependent exopeptidases"/>
    <property type="match status" value="1"/>
</dbReference>
<keyword evidence="2" id="KW-0732">Signal</keyword>
<organism evidence="4 5">
    <name type="scientific">Paenibacillus hodogayensis</name>
    <dbReference type="NCBI Taxonomy" id="279208"/>
    <lineage>
        <taxon>Bacteria</taxon>
        <taxon>Bacillati</taxon>
        <taxon>Bacillota</taxon>
        <taxon>Bacilli</taxon>
        <taxon>Bacillales</taxon>
        <taxon>Paenibacillaceae</taxon>
        <taxon>Paenibacillus</taxon>
    </lineage>
</organism>
<dbReference type="Gene3D" id="3.40.630.40">
    <property type="entry name" value="Zn-dependent exopeptidases"/>
    <property type="match status" value="1"/>
</dbReference>
<accession>A0ABV5VWC9</accession>
<evidence type="ECO:0000259" key="3">
    <source>
        <dbReference type="SMART" id="SM00646"/>
    </source>
</evidence>
<evidence type="ECO:0000256" key="2">
    <source>
        <dbReference type="SAM" id="SignalP"/>
    </source>
</evidence>
<dbReference type="Proteomes" id="UP001589619">
    <property type="component" value="Unassembled WGS sequence"/>
</dbReference>
<keyword evidence="5" id="KW-1185">Reference proteome</keyword>
<feature type="chain" id="PRO_5047262932" evidence="2">
    <location>
        <begin position="26"/>
        <end position="226"/>
    </location>
</feature>
<dbReference type="EMBL" id="JBHMAG010000009">
    <property type="protein sequence ID" value="MFB9752467.1"/>
    <property type="molecule type" value="Genomic_DNA"/>
</dbReference>